<dbReference type="Proteomes" id="UP001230649">
    <property type="component" value="Unassembled WGS sequence"/>
</dbReference>
<evidence type="ECO:0000313" key="2">
    <source>
        <dbReference type="Proteomes" id="UP001230649"/>
    </source>
</evidence>
<dbReference type="EMBL" id="JASBWS010000026">
    <property type="protein sequence ID" value="KAJ9109990.1"/>
    <property type="molecule type" value="Genomic_DNA"/>
</dbReference>
<proteinExistence type="predicted"/>
<sequence>MPSKRTEQEEERIDRAAYHRLLAHCQELQARMGDPNVESGEVTSDLTSNRALIYNYQSPSTLTVNHGSSRYPTASMASNNGGVNHHPVGGSGESTQAPNVISGASAISGVGLTDTLRALPRNSAFTSNAPHNRQAGPSRPNPRQAPQFQPNYSIEGKAKANSKPTGPGTGCFEDVPPKGKPLQLGEKYHCRSI</sequence>
<name>A0ACC2WDZ7_9TREE</name>
<protein>
    <submittedName>
        <fullName evidence="1">Uncharacterized protein</fullName>
    </submittedName>
</protein>
<accession>A0ACC2WDZ7</accession>
<evidence type="ECO:0000313" key="1">
    <source>
        <dbReference type="EMBL" id="KAJ9109990.1"/>
    </source>
</evidence>
<keyword evidence="2" id="KW-1185">Reference proteome</keyword>
<reference evidence="1" key="1">
    <citation type="submission" date="2023-04" db="EMBL/GenBank/DDBJ databases">
        <title>Draft Genome sequencing of Naganishia species isolated from polar environments using Oxford Nanopore Technology.</title>
        <authorList>
            <person name="Leo P."/>
            <person name="Venkateswaran K."/>
        </authorList>
    </citation>
    <scope>NUCLEOTIDE SEQUENCE</scope>
    <source>
        <strain evidence="1">MNA-CCFEE 5262</strain>
    </source>
</reference>
<comment type="caution">
    <text evidence="1">The sequence shown here is derived from an EMBL/GenBank/DDBJ whole genome shotgun (WGS) entry which is preliminary data.</text>
</comment>
<organism evidence="1 2">
    <name type="scientific">Naganishia adeliensis</name>
    <dbReference type="NCBI Taxonomy" id="92952"/>
    <lineage>
        <taxon>Eukaryota</taxon>
        <taxon>Fungi</taxon>
        <taxon>Dikarya</taxon>
        <taxon>Basidiomycota</taxon>
        <taxon>Agaricomycotina</taxon>
        <taxon>Tremellomycetes</taxon>
        <taxon>Filobasidiales</taxon>
        <taxon>Filobasidiaceae</taxon>
        <taxon>Naganishia</taxon>
    </lineage>
</organism>
<gene>
    <name evidence="1" type="ORF">QFC20_003064</name>
</gene>